<dbReference type="OrthoDB" id="268975at2"/>
<keyword evidence="1 2" id="KW-0732">Signal</keyword>
<accession>S9QDZ3</accession>
<dbReference type="Gene3D" id="2.40.160.10">
    <property type="entry name" value="Porin"/>
    <property type="match status" value="1"/>
</dbReference>
<evidence type="ECO:0000256" key="2">
    <source>
        <dbReference type="SAM" id="SignalP"/>
    </source>
</evidence>
<dbReference type="RefSeq" id="WP_020038514.1">
    <property type="nucleotide sequence ID" value="NZ_KE557278.1"/>
</dbReference>
<keyword evidence="5" id="KW-1185">Reference proteome</keyword>
<protein>
    <submittedName>
        <fullName evidence="4">Putative outer membrane protein</fullName>
    </submittedName>
</protein>
<dbReference type="Pfam" id="PF13505">
    <property type="entry name" value="OMP_b-brl"/>
    <property type="match status" value="1"/>
</dbReference>
<evidence type="ECO:0000313" key="5">
    <source>
        <dbReference type="Proteomes" id="UP000015347"/>
    </source>
</evidence>
<feature type="chain" id="PRO_5004567961" evidence="2">
    <location>
        <begin position="19"/>
        <end position="199"/>
    </location>
</feature>
<evidence type="ECO:0000256" key="1">
    <source>
        <dbReference type="ARBA" id="ARBA00022729"/>
    </source>
</evidence>
<dbReference type="HOGENOM" id="CLU_037100_2_0_5"/>
<sequence length="199" mass="20802">MTFKPLILVPFLATPAFAGSLDTAQPEPAPAAPVAPVAATPTYDWSGPSVGVQLGYGNLDADDPIDSEDDGALYGARAFYDYDFGNWVAGGGVQYDGADIEMGDGATLNGIGKIGGRAGYDLGRTMVYGTGGYAHAFTDDDDIDPGDSGGYYVGIGAEHFVTENVTVSGEVAYNKFDDFDDTDLEVDATTTTVGLNYRF</sequence>
<comment type="caution">
    <text evidence="4">The sequence shown here is derived from an EMBL/GenBank/DDBJ whole genome shotgun (WGS) entry which is preliminary data.</text>
</comment>
<name>S9QDZ3_9RHOB</name>
<dbReference type="STRING" id="1123237.Salmuc_05587"/>
<dbReference type="AlphaFoldDB" id="S9QDZ3"/>
<dbReference type="InterPro" id="IPR027385">
    <property type="entry name" value="Beta-barrel_OMP"/>
</dbReference>
<dbReference type="EMBL" id="APVH01000035">
    <property type="protein sequence ID" value="EPX79646.1"/>
    <property type="molecule type" value="Genomic_DNA"/>
</dbReference>
<dbReference type="InterPro" id="IPR011250">
    <property type="entry name" value="OMP/PagP_B-barrel"/>
</dbReference>
<feature type="domain" description="Outer membrane protein beta-barrel" evidence="3">
    <location>
        <begin position="31"/>
        <end position="199"/>
    </location>
</feature>
<dbReference type="SUPFAM" id="SSF56925">
    <property type="entry name" value="OMPA-like"/>
    <property type="match status" value="1"/>
</dbReference>
<proteinExistence type="predicted"/>
<dbReference type="eggNOG" id="COG3637">
    <property type="taxonomic scope" value="Bacteria"/>
</dbReference>
<organism evidence="4 5">
    <name type="scientific">Salipiger mucosus DSM 16094</name>
    <dbReference type="NCBI Taxonomy" id="1123237"/>
    <lineage>
        <taxon>Bacteria</taxon>
        <taxon>Pseudomonadati</taxon>
        <taxon>Pseudomonadota</taxon>
        <taxon>Alphaproteobacteria</taxon>
        <taxon>Rhodobacterales</taxon>
        <taxon>Roseobacteraceae</taxon>
        <taxon>Salipiger</taxon>
    </lineage>
</organism>
<dbReference type="Proteomes" id="UP000015347">
    <property type="component" value="Unassembled WGS sequence"/>
</dbReference>
<reference evidence="5" key="1">
    <citation type="journal article" date="2014" name="Stand. Genomic Sci.">
        <title>Genome sequence of the exopolysaccharide-producing Salipiger mucosus type strain (DSM 16094(T)), a moderately halophilic member of the Roseobacter clade.</title>
        <authorList>
            <person name="Riedel T."/>
            <person name="Spring S."/>
            <person name="Fiebig A."/>
            <person name="Petersen J."/>
            <person name="Kyrpides N.C."/>
            <person name="Goker M."/>
            <person name="Klenk H.P."/>
        </authorList>
    </citation>
    <scope>NUCLEOTIDE SEQUENCE [LARGE SCALE GENOMIC DNA]</scope>
    <source>
        <strain evidence="5">DSM 16094</strain>
    </source>
</reference>
<evidence type="ECO:0000313" key="4">
    <source>
        <dbReference type="EMBL" id="EPX79646.1"/>
    </source>
</evidence>
<gene>
    <name evidence="4" type="ORF">Salmuc_05587</name>
</gene>
<dbReference type="InterPro" id="IPR023614">
    <property type="entry name" value="Porin_dom_sf"/>
</dbReference>
<evidence type="ECO:0000259" key="3">
    <source>
        <dbReference type="Pfam" id="PF13505"/>
    </source>
</evidence>
<feature type="signal peptide" evidence="2">
    <location>
        <begin position="1"/>
        <end position="18"/>
    </location>
</feature>